<dbReference type="AlphaFoldDB" id="A0AAD7W8P7"/>
<proteinExistence type="predicted"/>
<dbReference type="EMBL" id="JAINUG010000201">
    <property type="protein sequence ID" value="KAJ8388091.1"/>
    <property type="molecule type" value="Genomic_DNA"/>
</dbReference>
<sequence>MDVTHWVRGLAQTLAPSPPLINPCQRSLARWTGSTPSPTAPHARLSKAGPTGSTCSNRCVRALAGSLALRCLALVLRREEGSCRPYVPLLPGLDEPEGRGASGLWRAGNAGRGCLSTEPLSVAREGQAIHSFSSSPLAPRLTRLNGHSTVQRF</sequence>
<keyword evidence="3" id="KW-1185">Reference proteome</keyword>
<evidence type="ECO:0000313" key="3">
    <source>
        <dbReference type="Proteomes" id="UP001221898"/>
    </source>
</evidence>
<protein>
    <submittedName>
        <fullName evidence="2">Uncharacterized protein</fullName>
    </submittedName>
</protein>
<reference evidence="2" key="1">
    <citation type="journal article" date="2023" name="Science">
        <title>Genome structures resolve the early diversification of teleost fishes.</title>
        <authorList>
            <person name="Parey E."/>
            <person name="Louis A."/>
            <person name="Montfort J."/>
            <person name="Bouchez O."/>
            <person name="Roques C."/>
            <person name="Iampietro C."/>
            <person name="Lluch J."/>
            <person name="Castinel A."/>
            <person name="Donnadieu C."/>
            <person name="Desvignes T."/>
            <person name="Floi Bucao C."/>
            <person name="Jouanno E."/>
            <person name="Wen M."/>
            <person name="Mejri S."/>
            <person name="Dirks R."/>
            <person name="Jansen H."/>
            <person name="Henkel C."/>
            <person name="Chen W.J."/>
            <person name="Zahm M."/>
            <person name="Cabau C."/>
            <person name="Klopp C."/>
            <person name="Thompson A.W."/>
            <person name="Robinson-Rechavi M."/>
            <person name="Braasch I."/>
            <person name="Lecointre G."/>
            <person name="Bobe J."/>
            <person name="Postlethwait J.H."/>
            <person name="Berthelot C."/>
            <person name="Roest Crollius H."/>
            <person name="Guiguen Y."/>
        </authorList>
    </citation>
    <scope>NUCLEOTIDE SEQUENCE</scope>
    <source>
        <strain evidence="2">NC1722</strain>
    </source>
</reference>
<dbReference type="Proteomes" id="UP001221898">
    <property type="component" value="Unassembled WGS sequence"/>
</dbReference>
<name>A0AAD7W8P7_9TELE</name>
<comment type="caution">
    <text evidence="2">The sequence shown here is derived from an EMBL/GenBank/DDBJ whole genome shotgun (WGS) entry which is preliminary data.</text>
</comment>
<gene>
    <name evidence="2" type="ORF">AAFF_G00147090</name>
</gene>
<accession>A0AAD7W8P7</accession>
<organism evidence="2 3">
    <name type="scientific">Aldrovandia affinis</name>
    <dbReference type="NCBI Taxonomy" id="143900"/>
    <lineage>
        <taxon>Eukaryota</taxon>
        <taxon>Metazoa</taxon>
        <taxon>Chordata</taxon>
        <taxon>Craniata</taxon>
        <taxon>Vertebrata</taxon>
        <taxon>Euteleostomi</taxon>
        <taxon>Actinopterygii</taxon>
        <taxon>Neopterygii</taxon>
        <taxon>Teleostei</taxon>
        <taxon>Notacanthiformes</taxon>
        <taxon>Halosauridae</taxon>
        <taxon>Aldrovandia</taxon>
    </lineage>
</organism>
<evidence type="ECO:0000313" key="2">
    <source>
        <dbReference type="EMBL" id="KAJ8388091.1"/>
    </source>
</evidence>
<evidence type="ECO:0000256" key="1">
    <source>
        <dbReference type="SAM" id="MobiDB-lite"/>
    </source>
</evidence>
<feature type="region of interest" description="Disordered" evidence="1">
    <location>
        <begin position="31"/>
        <end position="53"/>
    </location>
</feature>